<evidence type="ECO:0000313" key="2">
    <source>
        <dbReference type="EMBL" id="KAF8793511.1"/>
    </source>
</evidence>
<organism evidence="2 3">
    <name type="scientific">Argiope bruennichi</name>
    <name type="common">Wasp spider</name>
    <name type="synonym">Aranea bruennichi</name>
    <dbReference type="NCBI Taxonomy" id="94029"/>
    <lineage>
        <taxon>Eukaryota</taxon>
        <taxon>Metazoa</taxon>
        <taxon>Ecdysozoa</taxon>
        <taxon>Arthropoda</taxon>
        <taxon>Chelicerata</taxon>
        <taxon>Arachnida</taxon>
        <taxon>Araneae</taxon>
        <taxon>Araneomorphae</taxon>
        <taxon>Entelegynae</taxon>
        <taxon>Araneoidea</taxon>
        <taxon>Araneidae</taxon>
        <taxon>Argiope</taxon>
    </lineage>
</organism>
<gene>
    <name evidence="2" type="ORF">HNY73_004983</name>
</gene>
<dbReference type="AlphaFoldDB" id="A0A8T0FQX9"/>
<keyword evidence="3" id="KW-1185">Reference proteome</keyword>
<accession>A0A8T0FQX9</accession>
<dbReference type="Proteomes" id="UP000807504">
    <property type="component" value="Unassembled WGS sequence"/>
</dbReference>
<dbReference type="EMBL" id="JABXBU010000003">
    <property type="protein sequence ID" value="KAF8793511.1"/>
    <property type="molecule type" value="Genomic_DNA"/>
</dbReference>
<proteinExistence type="predicted"/>
<sequence length="135" mass="15286">MGLSMEEKGFLAEHYFHSYGSGRKGGPSLKKVAEQFQEKFNKTTPSNTVMLSIVTKFRRSGSVFCQRKESDINCEDPPGTLPALSEKIISFCRSMQQPLFQDMFENLRERSEHCLQRGGAHSGHLHCAYRGKSTH</sequence>
<comment type="caution">
    <text evidence="2">The sequence shown here is derived from an EMBL/GenBank/DDBJ whole genome shotgun (WGS) entry which is preliminary data.</text>
</comment>
<evidence type="ECO:0000259" key="1">
    <source>
        <dbReference type="Pfam" id="PF16087"/>
    </source>
</evidence>
<protein>
    <recommendedName>
        <fullName evidence="1">DUF4817 domain-containing protein</fullName>
    </recommendedName>
</protein>
<dbReference type="InterPro" id="IPR032135">
    <property type="entry name" value="DUF4817"/>
</dbReference>
<name>A0A8T0FQX9_ARGBR</name>
<reference evidence="2" key="1">
    <citation type="journal article" date="2020" name="bioRxiv">
        <title>Chromosome-level reference genome of the European wasp spider Argiope bruennichi: a resource for studies on range expansion and evolutionary adaptation.</title>
        <authorList>
            <person name="Sheffer M.M."/>
            <person name="Hoppe A."/>
            <person name="Krehenwinkel H."/>
            <person name="Uhl G."/>
            <person name="Kuss A.W."/>
            <person name="Jensen L."/>
            <person name="Jensen C."/>
            <person name="Gillespie R.G."/>
            <person name="Hoff K.J."/>
            <person name="Prost S."/>
        </authorList>
    </citation>
    <scope>NUCLEOTIDE SEQUENCE</scope>
</reference>
<evidence type="ECO:0000313" key="3">
    <source>
        <dbReference type="Proteomes" id="UP000807504"/>
    </source>
</evidence>
<feature type="domain" description="DUF4817" evidence="1">
    <location>
        <begin position="26"/>
        <end position="63"/>
    </location>
</feature>
<reference evidence="2" key="2">
    <citation type="submission" date="2020-06" db="EMBL/GenBank/DDBJ databases">
        <authorList>
            <person name="Sheffer M."/>
        </authorList>
    </citation>
    <scope>NUCLEOTIDE SEQUENCE</scope>
</reference>
<dbReference type="Pfam" id="PF16087">
    <property type="entry name" value="DUF4817"/>
    <property type="match status" value="1"/>
</dbReference>